<sequence>MKTLLRIQMKNMLFRMRQNGSKKKASGAWVIGLLIFVLLCMEVIFFAMWSQLIAFCDMGLDWLYFALAGLVAVAFAVFGSVFMTQTQLYDAKDNELLLSMPIRPMWILLSRMVVLLVMTGAFTLAVLLPAFVLYGVFYGVTALKLIGWVLSSIGLILLAQALCCALGWVLHQFLARIRNKAIASLVYMVLFLVAYFYIYTNANTLLTQLAQNGAEIAAAVQGAVWPLYALGQACTGDILSLLSIVLLCGAAFALVCWALAASFVKTVSGRQAGGVRRSKAVRNDARVQSPLRAISHKELRKFLTSSVYLTNMGLGVILIAALPVAALIFRSKLLELLAMMEPIRPIVPGFVVLALSFCISTSCISAPSVSLEGKSLWVIRSLPVSGRIVLLGKLRMHCLIMLPVSAVSALVLGFVIGCSIWDTILAAGIAVLFGWFVGVVGLVLNLLMPRFDWINEAGPCKQSASVMLTIFGCYFVMLLFAGIFVLLYSAAGLPATLCLALCAALLCAASAGMHVLLTHWGARRFEAL</sequence>
<evidence type="ECO:0000313" key="2">
    <source>
        <dbReference type="EMBL" id="MCF2652025.1"/>
    </source>
</evidence>
<name>A0ABS9CLL3_9FIRM</name>
<keyword evidence="1" id="KW-0472">Membrane</keyword>
<proteinExistence type="predicted"/>
<keyword evidence="1" id="KW-0812">Transmembrane</keyword>
<feature type="transmembrane region" description="Helical" evidence="1">
    <location>
        <begin position="394"/>
        <end position="417"/>
    </location>
</feature>
<feature type="transmembrane region" description="Helical" evidence="1">
    <location>
        <begin position="238"/>
        <end position="260"/>
    </location>
</feature>
<protein>
    <recommendedName>
        <fullName evidence="4">ABC-2 type transport system permease protein</fullName>
    </recommendedName>
</protein>
<gene>
    <name evidence="2" type="ORF">JQM67_05365</name>
</gene>
<keyword evidence="1" id="KW-1133">Transmembrane helix</keyword>
<feature type="transmembrane region" description="Helical" evidence="1">
    <location>
        <begin position="468"/>
        <end position="488"/>
    </location>
</feature>
<feature type="transmembrane region" description="Helical" evidence="1">
    <location>
        <begin position="25"/>
        <end position="50"/>
    </location>
</feature>
<feature type="transmembrane region" description="Helical" evidence="1">
    <location>
        <begin position="145"/>
        <end position="169"/>
    </location>
</feature>
<evidence type="ECO:0008006" key="4">
    <source>
        <dbReference type="Google" id="ProtNLM"/>
    </source>
</evidence>
<organism evidence="2 3">
    <name type="scientific">Anaeromassilibacillus senegalensis</name>
    <dbReference type="NCBI Taxonomy" id="1673717"/>
    <lineage>
        <taxon>Bacteria</taxon>
        <taxon>Bacillati</taxon>
        <taxon>Bacillota</taxon>
        <taxon>Clostridia</taxon>
        <taxon>Eubacteriales</taxon>
        <taxon>Acutalibacteraceae</taxon>
        <taxon>Anaeromassilibacillus</taxon>
    </lineage>
</organism>
<feature type="transmembrane region" description="Helical" evidence="1">
    <location>
        <begin position="181"/>
        <end position="199"/>
    </location>
</feature>
<feature type="transmembrane region" description="Helical" evidence="1">
    <location>
        <begin position="307"/>
        <end position="329"/>
    </location>
</feature>
<feature type="transmembrane region" description="Helical" evidence="1">
    <location>
        <begin position="62"/>
        <end position="84"/>
    </location>
</feature>
<accession>A0ABS9CLL3</accession>
<feature type="transmembrane region" description="Helical" evidence="1">
    <location>
        <begin position="105"/>
        <end position="133"/>
    </location>
</feature>
<feature type="transmembrane region" description="Helical" evidence="1">
    <location>
        <begin position="494"/>
        <end position="517"/>
    </location>
</feature>
<evidence type="ECO:0000256" key="1">
    <source>
        <dbReference type="SAM" id="Phobius"/>
    </source>
</evidence>
<evidence type="ECO:0000313" key="3">
    <source>
        <dbReference type="Proteomes" id="UP001299220"/>
    </source>
</evidence>
<dbReference type="Proteomes" id="UP001299220">
    <property type="component" value="Unassembled WGS sequence"/>
</dbReference>
<feature type="transmembrane region" description="Helical" evidence="1">
    <location>
        <begin position="423"/>
        <end position="447"/>
    </location>
</feature>
<feature type="transmembrane region" description="Helical" evidence="1">
    <location>
        <begin position="349"/>
        <end position="373"/>
    </location>
</feature>
<reference evidence="2 3" key="1">
    <citation type="submission" date="2020-12" db="EMBL/GenBank/DDBJ databases">
        <title>Whole genome sequences of gut porcine anaerobes.</title>
        <authorList>
            <person name="Kubasova T."/>
            <person name="Jahodarova E."/>
            <person name="Rychlik I."/>
        </authorList>
    </citation>
    <scope>NUCLEOTIDE SEQUENCE [LARGE SCALE GENOMIC DNA]</scope>
    <source>
        <strain evidence="2 3">An867</strain>
    </source>
</reference>
<keyword evidence="3" id="KW-1185">Reference proteome</keyword>
<comment type="caution">
    <text evidence="2">The sequence shown here is derived from an EMBL/GenBank/DDBJ whole genome shotgun (WGS) entry which is preliminary data.</text>
</comment>
<dbReference type="RefSeq" id="WP_235323048.1">
    <property type="nucleotide sequence ID" value="NZ_JAFBIT010000001.1"/>
</dbReference>
<dbReference type="EMBL" id="JAFBIT010000001">
    <property type="protein sequence ID" value="MCF2652025.1"/>
    <property type="molecule type" value="Genomic_DNA"/>
</dbReference>